<dbReference type="InterPro" id="IPR013785">
    <property type="entry name" value="Aldolase_TIM"/>
</dbReference>
<dbReference type="InterPro" id="IPR005671">
    <property type="entry name" value="LeuA_bact_synth"/>
</dbReference>
<dbReference type="CDD" id="cd07940">
    <property type="entry name" value="DRE_TIM_IPMS"/>
    <property type="match status" value="1"/>
</dbReference>
<keyword evidence="7 12" id="KW-0028">Amino-acid biosynthesis</keyword>
<keyword evidence="10" id="KW-0464">Manganese</keyword>
<evidence type="ECO:0000313" key="14">
    <source>
        <dbReference type="EMBL" id="PFG72981.1"/>
    </source>
</evidence>
<feature type="domain" description="Pyruvate carboxyltransferase" evidence="13">
    <location>
        <begin position="5"/>
        <end position="267"/>
    </location>
</feature>
<dbReference type="InterPro" id="IPR002034">
    <property type="entry name" value="AIPM/Hcit_synth_CS"/>
</dbReference>
<dbReference type="Proteomes" id="UP000223071">
    <property type="component" value="Unassembled WGS sequence"/>
</dbReference>
<dbReference type="RefSeq" id="WP_098502471.1">
    <property type="nucleotide sequence ID" value="NZ_PDJQ01000001.1"/>
</dbReference>
<protein>
    <recommendedName>
        <fullName evidence="4 12">2-isopropylmalate synthase</fullName>
        <ecNumber evidence="3 12">2.3.3.13</ecNumber>
    </recommendedName>
    <alternativeName>
        <fullName evidence="12">Alpha-IPM synthase</fullName>
    </alternativeName>
    <alternativeName>
        <fullName evidence="12">Alpha-isopropylmalate synthase</fullName>
    </alternativeName>
</protein>
<dbReference type="UniPathway" id="UPA00048">
    <property type="reaction ID" value="UER00070"/>
</dbReference>
<comment type="function">
    <text evidence="12">Catalyzes the condensation of the acetyl group of acetyl-CoA with 3-methyl-2-oxobutanoate (2-ketoisovalerate) to form 3-carboxy-3-hydroxy-4-methylpentanoate (2-isopropylmalate).</text>
</comment>
<dbReference type="InterPro" id="IPR000891">
    <property type="entry name" value="PYR_CT"/>
</dbReference>
<dbReference type="Pfam" id="PF22617">
    <property type="entry name" value="HCS_D2"/>
    <property type="match status" value="1"/>
</dbReference>
<dbReference type="SUPFAM" id="SSF110921">
    <property type="entry name" value="2-isopropylmalate synthase LeuA, allosteric (dimerisation) domain"/>
    <property type="match status" value="1"/>
</dbReference>
<dbReference type="GO" id="GO:0003985">
    <property type="term" value="F:acetyl-CoA C-acetyltransferase activity"/>
    <property type="evidence" value="ECO:0007669"/>
    <property type="project" value="UniProtKB-UniRule"/>
</dbReference>
<reference evidence="14 15" key="1">
    <citation type="submission" date="2017-09" db="EMBL/GenBank/DDBJ databases">
        <title>Sequencing the genomes of two abundant thermophiles in Great Basin hot springs: Thermocrinis jamiesonii and novel Chloroflexi Thermoflexus hugenholtzii.</title>
        <authorList>
            <person name="Hedlund B."/>
        </authorList>
    </citation>
    <scope>NUCLEOTIDE SEQUENCE [LARGE SCALE GENOMIC DNA]</scope>
    <source>
        <strain evidence="14 15">G233</strain>
    </source>
</reference>
<comment type="similarity">
    <text evidence="2 12">Belongs to the alpha-IPM synthase/homocitrate synthase family. LeuA type 1 subfamily.</text>
</comment>
<dbReference type="Pfam" id="PF08502">
    <property type="entry name" value="LeuA_dimer"/>
    <property type="match status" value="1"/>
</dbReference>
<dbReference type="InterPro" id="IPR013709">
    <property type="entry name" value="2-isopropylmalate_synth_dimer"/>
</dbReference>
<dbReference type="InterPro" id="IPR054691">
    <property type="entry name" value="LeuA/HCS_post-cat"/>
</dbReference>
<dbReference type="NCBIfam" id="TIGR00973">
    <property type="entry name" value="leuA_bact"/>
    <property type="match status" value="1"/>
</dbReference>
<evidence type="ECO:0000256" key="1">
    <source>
        <dbReference type="ARBA" id="ARBA00004689"/>
    </source>
</evidence>
<keyword evidence="6 12" id="KW-0963">Cytoplasm</keyword>
<evidence type="ECO:0000313" key="15">
    <source>
        <dbReference type="Proteomes" id="UP000223071"/>
    </source>
</evidence>
<keyword evidence="8 12" id="KW-0808">Transferase</keyword>
<gene>
    <name evidence="12" type="primary">leuA</name>
    <name evidence="14" type="ORF">A9A59_0174</name>
</gene>
<keyword evidence="15" id="KW-1185">Reference proteome</keyword>
<dbReference type="FunFam" id="1.10.238.260:FF:000001">
    <property type="entry name" value="2-isopropylmalate synthase"/>
    <property type="match status" value="1"/>
</dbReference>
<dbReference type="GO" id="GO:0046872">
    <property type="term" value="F:metal ion binding"/>
    <property type="evidence" value="ECO:0007669"/>
    <property type="project" value="UniProtKB-KW"/>
</dbReference>
<comment type="caution">
    <text evidence="14">The sequence shown here is derived from an EMBL/GenBank/DDBJ whole genome shotgun (WGS) entry which is preliminary data.</text>
</comment>
<dbReference type="InterPro" id="IPR050073">
    <property type="entry name" value="2-IPM_HCS-like"/>
</dbReference>
<dbReference type="EMBL" id="PDJQ01000001">
    <property type="protein sequence ID" value="PFG72981.1"/>
    <property type="molecule type" value="Genomic_DNA"/>
</dbReference>
<dbReference type="InterPro" id="IPR036230">
    <property type="entry name" value="LeuA_allosteric_dom_sf"/>
</dbReference>
<dbReference type="FunFam" id="3.30.160.270:FF:000001">
    <property type="entry name" value="2-isopropylmalate synthase"/>
    <property type="match status" value="1"/>
</dbReference>
<dbReference type="PANTHER" id="PTHR10277:SF9">
    <property type="entry name" value="2-ISOPROPYLMALATE SYNTHASE 1, CHLOROPLASTIC-RELATED"/>
    <property type="match status" value="1"/>
</dbReference>
<dbReference type="SUPFAM" id="SSF51569">
    <property type="entry name" value="Aldolase"/>
    <property type="match status" value="1"/>
</dbReference>
<sequence>MPEKIYIFDTTLRDGEQSAGVAFTPGEKLEIARQLEKLGVDIIEAGFPCSTPGDLEAVRTIAREVRTPTICALARAVPADIDTAWEAVKEASEPRIHVFINSSDIQMAHQLRKDREQVLIQAEEMVKHAARYTSNVEFSPMDATRADPHFIFEIVRRCIDAGATTINIPDSVGYAIPEELGAFFRALFENVPNIHKARVSFHGQNDLGLCTANTLTAIQNGARQVEVTINGIGERAGNTSLEEVVMAIKTRSDFLPFYTDINTREIYRTSKLVERYSGMPVQWNKAIVGKNAFRHGSGIHQDGILKLRETWEIMDPAEIGIPQGTQLVLGKLSGRHAFKEHMLELGYELTDEELNRVFAAFKELADKKIEVDDRDLEALVNENVRAMDTAGWRLDLVQVSAGDHATPTATLRLVDPEGNIKVDAAVGTGPVDAVYRAMNRITGLAPRLTEFSVKSVTEGIDAQGEVTIRIEDDKGRTYTGRAADTDIIVASARAYMNALNRMLSVQARNAEVRANP</sequence>
<organism evidence="14 15">
    <name type="scientific">Tepidiforma thermophila (strain KCTC 52669 / CGMCC 1.13589 / G233)</name>
    <dbReference type="NCBI Taxonomy" id="2761530"/>
    <lineage>
        <taxon>Bacteria</taxon>
        <taxon>Bacillati</taxon>
        <taxon>Chloroflexota</taxon>
        <taxon>Tepidiformia</taxon>
        <taxon>Tepidiformales</taxon>
        <taxon>Tepidiformaceae</taxon>
        <taxon>Tepidiforma</taxon>
    </lineage>
</organism>
<dbReference type="NCBIfam" id="NF002086">
    <property type="entry name" value="PRK00915.1-3"/>
    <property type="match status" value="1"/>
</dbReference>
<evidence type="ECO:0000256" key="4">
    <source>
        <dbReference type="ARBA" id="ARBA00018198"/>
    </source>
</evidence>
<comment type="subunit">
    <text evidence="12">Homodimer.</text>
</comment>
<dbReference type="HAMAP" id="MF_01025">
    <property type="entry name" value="LeuA_type1"/>
    <property type="match status" value="1"/>
</dbReference>
<evidence type="ECO:0000256" key="12">
    <source>
        <dbReference type="HAMAP-Rule" id="MF_01025"/>
    </source>
</evidence>
<dbReference type="EC" id="2.3.3.13" evidence="3 12"/>
<dbReference type="GO" id="GO:0003852">
    <property type="term" value="F:2-isopropylmalate synthase activity"/>
    <property type="evidence" value="ECO:0007669"/>
    <property type="project" value="UniProtKB-UniRule"/>
</dbReference>
<dbReference type="GO" id="GO:0009098">
    <property type="term" value="P:L-leucine biosynthetic process"/>
    <property type="evidence" value="ECO:0007669"/>
    <property type="project" value="UniProtKB-UniRule"/>
</dbReference>
<evidence type="ECO:0000256" key="5">
    <source>
        <dbReference type="ARBA" id="ARBA00022430"/>
    </source>
</evidence>
<evidence type="ECO:0000256" key="9">
    <source>
        <dbReference type="ARBA" id="ARBA00022723"/>
    </source>
</evidence>
<evidence type="ECO:0000256" key="6">
    <source>
        <dbReference type="ARBA" id="ARBA00022490"/>
    </source>
</evidence>
<dbReference type="SMART" id="SM00917">
    <property type="entry name" value="LeuA_dimer"/>
    <property type="match status" value="1"/>
</dbReference>
<keyword evidence="11 12" id="KW-0100">Branched-chain amino acid biosynthesis</keyword>
<dbReference type="Gene3D" id="3.30.160.270">
    <property type="match status" value="1"/>
</dbReference>
<evidence type="ECO:0000259" key="13">
    <source>
        <dbReference type="PROSITE" id="PS50991"/>
    </source>
</evidence>
<dbReference type="GO" id="GO:0005737">
    <property type="term" value="C:cytoplasm"/>
    <property type="evidence" value="ECO:0007669"/>
    <property type="project" value="UniProtKB-UniRule"/>
</dbReference>
<dbReference type="PROSITE" id="PS50991">
    <property type="entry name" value="PYR_CT"/>
    <property type="match status" value="1"/>
</dbReference>
<feature type="region of interest" description="Regulatory domain" evidence="12">
    <location>
        <begin position="393"/>
        <end position="516"/>
    </location>
</feature>
<evidence type="ECO:0000256" key="2">
    <source>
        <dbReference type="ARBA" id="ARBA00009396"/>
    </source>
</evidence>
<name>A0A2A9HCT2_TEPT2</name>
<evidence type="ECO:0000256" key="8">
    <source>
        <dbReference type="ARBA" id="ARBA00022679"/>
    </source>
</evidence>
<dbReference type="FunFam" id="3.20.20.70:FF:000010">
    <property type="entry name" value="2-isopropylmalate synthase"/>
    <property type="match status" value="1"/>
</dbReference>
<evidence type="ECO:0000256" key="11">
    <source>
        <dbReference type="ARBA" id="ARBA00023304"/>
    </source>
</evidence>
<keyword evidence="9" id="KW-0479">Metal-binding</keyword>
<dbReference type="PROSITE" id="PS00815">
    <property type="entry name" value="AIPM_HOMOCIT_SYNTH_1"/>
    <property type="match status" value="1"/>
</dbReference>
<dbReference type="AlphaFoldDB" id="A0A2A9HCT2"/>
<evidence type="ECO:0000256" key="7">
    <source>
        <dbReference type="ARBA" id="ARBA00022605"/>
    </source>
</evidence>
<dbReference type="Pfam" id="PF00682">
    <property type="entry name" value="HMGL-like"/>
    <property type="match status" value="1"/>
</dbReference>
<comment type="caution">
    <text evidence="12">Lacks conserved residue(s) required for the propagation of feature annotation.</text>
</comment>
<comment type="pathway">
    <text evidence="1 12">Amino-acid biosynthesis; L-leucine biosynthesis; L-leucine from 3-methyl-2-oxobutanoate: step 1/4.</text>
</comment>
<accession>A0A2A9HCT2</accession>
<comment type="catalytic activity">
    <reaction evidence="12">
        <text>3-methyl-2-oxobutanoate + acetyl-CoA + H2O = (2S)-2-isopropylmalate + CoA + H(+)</text>
        <dbReference type="Rhea" id="RHEA:21524"/>
        <dbReference type="ChEBI" id="CHEBI:1178"/>
        <dbReference type="ChEBI" id="CHEBI:11851"/>
        <dbReference type="ChEBI" id="CHEBI:15377"/>
        <dbReference type="ChEBI" id="CHEBI:15378"/>
        <dbReference type="ChEBI" id="CHEBI:57287"/>
        <dbReference type="ChEBI" id="CHEBI:57288"/>
        <dbReference type="EC" id="2.3.3.13"/>
    </reaction>
</comment>
<keyword evidence="5 12" id="KW-0432">Leucine biosynthesis</keyword>
<evidence type="ECO:0000256" key="3">
    <source>
        <dbReference type="ARBA" id="ARBA00012973"/>
    </source>
</evidence>
<evidence type="ECO:0000256" key="10">
    <source>
        <dbReference type="ARBA" id="ARBA00023211"/>
    </source>
</evidence>
<dbReference type="PANTHER" id="PTHR10277">
    <property type="entry name" value="HOMOCITRATE SYNTHASE-RELATED"/>
    <property type="match status" value="1"/>
</dbReference>
<dbReference type="Gene3D" id="1.10.238.260">
    <property type="match status" value="1"/>
</dbReference>
<proteinExistence type="inferred from homology"/>
<dbReference type="Gene3D" id="3.20.20.70">
    <property type="entry name" value="Aldolase class I"/>
    <property type="match status" value="1"/>
</dbReference>